<keyword evidence="1" id="KW-0812">Transmembrane</keyword>
<keyword evidence="3" id="KW-1185">Reference proteome</keyword>
<dbReference type="EMBL" id="BGPR01065572">
    <property type="protein sequence ID" value="GBO40358.1"/>
    <property type="molecule type" value="Genomic_DNA"/>
</dbReference>
<protein>
    <submittedName>
        <fullName evidence="2">Uncharacterized protein</fullName>
    </submittedName>
</protein>
<proteinExistence type="predicted"/>
<accession>A0A4Y2WU88</accession>
<organism evidence="2 3">
    <name type="scientific">Araneus ventricosus</name>
    <name type="common">Orbweaver spider</name>
    <name type="synonym">Epeira ventricosa</name>
    <dbReference type="NCBI Taxonomy" id="182803"/>
    <lineage>
        <taxon>Eukaryota</taxon>
        <taxon>Metazoa</taxon>
        <taxon>Ecdysozoa</taxon>
        <taxon>Arthropoda</taxon>
        <taxon>Chelicerata</taxon>
        <taxon>Arachnida</taxon>
        <taxon>Araneae</taxon>
        <taxon>Araneomorphae</taxon>
        <taxon>Entelegynae</taxon>
        <taxon>Araneoidea</taxon>
        <taxon>Araneidae</taxon>
        <taxon>Araneus</taxon>
    </lineage>
</organism>
<keyword evidence="1" id="KW-0472">Membrane</keyword>
<name>A0A4Y2WU88_ARAVE</name>
<evidence type="ECO:0000313" key="3">
    <source>
        <dbReference type="Proteomes" id="UP000499080"/>
    </source>
</evidence>
<comment type="caution">
    <text evidence="2">The sequence shown here is derived from an EMBL/GenBank/DDBJ whole genome shotgun (WGS) entry which is preliminary data.</text>
</comment>
<feature type="transmembrane region" description="Helical" evidence="1">
    <location>
        <begin position="108"/>
        <end position="130"/>
    </location>
</feature>
<evidence type="ECO:0000256" key="1">
    <source>
        <dbReference type="SAM" id="Phobius"/>
    </source>
</evidence>
<gene>
    <name evidence="2" type="ORF">AVEN_40639_1</name>
</gene>
<reference evidence="2 3" key="1">
    <citation type="journal article" date="2019" name="Sci. Rep.">
        <title>Orb-weaving spider Araneus ventricosus genome elucidates the spidroin gene catalogue.</title>
        <authorList>
            <person name="Kono N."/>
            <person name="Nakamura H."/>
            <person name="Ohtoshi R."/>
            <person name="Moran D.A.P."/>
            <person name="Shinohara A."/>
            <person name="Yoshida Y."/>
            <person name="Fujiwara M."/>
            <person name="Mori M."/>
            <person name="Tomita M."/>
            <person name="Arakawa K."/>
        </authorList>
    </citation>
    <scope>NUCLEOTIDE SEQUENCE [LARGE SCALE GENOMIC DNA]</scope>
</reference>
<dbReference type="AlphaFoldDB" id="A0A4Y2WU88"/>
<dbReference type="Proteomes" id="UP000499080">
    <property type="component" value="Unassembled WGS sequence"/>
</dbReference>
<evidence type="ECO:0000313" key="2">
    <source>
        <dbReference type="EMBL" id="GBO40358.1"/>
    </source>
</evidence>
<keyword evidence="1" id="KW-1133">Transmembrane helix</keyword>
<sequence>MTFSTDAVHVISAVCGQTDASCWGKPRRPISRQLIRAPALRIHALGVDREGHFDTVRPRHHDWKREGIVPDQSAQIRTLDEQITEFLKLMTKGEIGFITKDFLFCQRILFFSVICSPTFFFLYFCTYDWFGFFFGGGTTAIRN</sequence>